<dbReference type="AlphaFoldDB" id="A0A3T0KN66"/>
<feature type="chain" id="PRO_5019315059" description="Bacterial Ig domain-containing protein" evidence="1">
    <location>
        <begin position="24"/>
        <end position="421"/>
    </location>
</feature>
<evidence type="ECO:0000256" key="1">
    <source>
        <dbReference type="SAM" id="SignalP"/>
    </source>
</evidence>
<feature type="signal peptide" evidence="1">
    <location>
        <begin position="1"/>
        <end position="23"/>
    </location>
</feature>
<protein>
    <recommendedName>
        <fullName evidence="4">Bacterial Ig domain-containing protein</fullName>
    </recommendedName>
</protein>
<dbReference type="OrthoDB" id="9794377at2"/>
<dbReference type="Proteomes" id="UP000283095">
    <property type="component" value="Chromosome"/>
</dbReference>
<evidence type="ECO:0000313" key="2">
    <source>
        <dbReference type="EMBL" id="AZV41713.1"/>
    </source>
</evidence>
<gene>
    <name evidence="2" type="ORF">BAOM_1102</name>
</gene>
<reference evidence="2 3" key="1">
    <citation type="submission" date="2018-01" db="EMBL/GenBank/DDBJ databases">
        <title>Bacillus asahii Genome sequencing and assembly.</title>
        <authorList>
            <person name="Jiang H."/>
            <person name="Feng Y."/>
            <person name="Zhao F."/>
            <person name="Lin X."/>
        </authorList>
    </citation>
    <scope>NUCLEOTIDE SEQUENCE [LARGE SCALE GENOMIC DNA]</scope>
    <source>
        <strain evidence="2 3">OM18</strain>
    </source>
</reference>
<dbReference type="RefSeq" id="WP_127759345.1">
    <property type="nucleotide sequence ID" value="NZ_CP026095.1"/>
</dbReference>
<name>A0A3T0KN66_9BACI</name>
<organism evidence="2 3">
    <name type="scientific">Peribacillus asahii</name>
    <dbReference type="NCBI Taxonomy" id="228899"/>
    <lineage>
        <taxon>Bacteria</taxon>
        <taxon>Bacillati</taxon>
        <taxon>Bacillota</taxon>
        <taxon>Bacilli</taxon>
        <taxon>Bacillales</taxon>
        <taxon>Bacillaceae</taxon>
        <taxon>Peribacillus</taxon>
    </lineage>
</organism>
<sequence length="421" mass="47479">MKKYIFILLLGLFFLANVSTTNAATIVPTIKITSPVEAGETQVDVEVTNFNTDMDGDLVIEIGDYRDQWWISDTVSFHVPELKKGDQINISYIDESEEETLLQSATVVDPLLPKLSLSTVSNKNDYLEYTITNYNERFLNGGLIAKVKGETFESYIDKKTGLIIFYEPFKAGTKVELYYVDQNYREWYLKTVTVVDKTPPKISVPSITNRTTTFKVTSEKNSTVSLKIGKKTYKGKDLKNGQYQFTISKQKVGTKILITAADKLGNKQTKTITVKLKSGTIISMKDVTTKSTKVTGTVKKWEKGDKVIVLIGKKTYKGSIKSGGSYSVTIPKQKANTTVKVRVIDSVGNVLDTDSTRVYTTKYVEIGMTKKEVLNTQWGAPDDKNITIDSWGTWEQWIYYYGEYDAQYLYFSNGKLVSIDY</sequence>
<accession>A0A3T0KN66</accession>
<dbReference type="InterPro" id="IPR013783">
    <property type="entry name" value="Ig-like_fold"/>
</dbReference>
<dbReference type="Gene3D" id="2.60.40.10">
    <property type="entry name" value="Immunoglobulins"/>
    <property type="match status" value="2"/>
</dbReference>
<evidence type="ECO:0008006" key="4">
    <source>
        <dbReference type="Google" id="ProtNLM"/>
    </source>
</evidence>
<dbReference type="KEGG" id="pasa:BAOM_1102"/>
<evidence type="ECO:0000313" key="3">
    <source>
        <dbReference type="Proteomes" id="UP000283095"/>
    </source>
</evidence>
<proteinExistence type="predicted"/>
<dbReference type="EMBL" id="CP026095">
    <property type="protein sequence ID" value="AZV41713.1"/>
    <property type="molecule type" value="Genomic_DNA"/>
</dbReference>
<keyword evidence="1" id="KW-0732">Signal</keyword>